<protein>
    <recommendedName>
        <fullName evidence="3">Zn(2)-C6 fungal-type domain-containing protein</fullName>
    </recommendedName>
</protein>
<dbReference type="EMBL" id="KQ964252">
    <property type="protein sequence ID" value="KXJ90603.1"/>
    <property type="molecule type" value="Genomic_DNA"/>
</dbReference>
<feature type="compositionally biased region" description="Low complexity" evidence="2">
    <location>
        <begin position="552"/>
        <end position="567"/>
    </location>
</feature>
<dbReference type="PROSITE" id="PS00463">
    <property type="entry name" value="ZN2_CY6_FUNGAL_1"/>
    <property type="match status" value="1"/>
</dbReference>
<dbReference type="PANTHER" id="PTHR38791">
    <property type="entry name" value="ZN(II)2CYS6 TRANSCRIPTION FACTOR (EUROFUNG)-RELATED-RELATED"/>
    <property type="match status" value="1"/>
</dbReference>
<dbReference type="PANTHER" id="PTHR38791:SF13">
    <property type="entry name" value="ZN(2)-C6 FUNGAL-TYPE DOMAIN-CONTAINING PROTEIN"/>
    <property type="match status" value="1"/>
</dbReference>
<dbReference type="InParanoid" id="A0A136J0D9"/>
<dbReference type="GO" id="GO:0008270">
    <property type="term" value="F:zinc ion binding"/>
    <property type="evidence" value="ECO:0007669"/>
    <property type="project" value="InterPro"/>
</dbReference>
<feature type="domain" description="Zn(2)-C6 fungal-type" evidence="3">
    <location>
        <begin position="10"/>
        <end position="38"/>
    </location>
</feature>
<dbReference type="Pfam" id="PF11951">
    <property type="entry name" value="Fungal_trans_2"/>
    <property type="match status" value="1"/>
</dbReference>
<evidence type="ECO:0000256" key="1">
    <source>
        <dbReference type="ARBA" id="ARBA00023242"/>
    </source>
</evidence>
<dbReference type="Proteomes" id="UP000070501">
    <property type="component" value="Unassembled WGS sequence"/>
</dbReference>
<dbReference type="InterPro" id="IPR036864">
    <property type="entry name" value="Zn2-C6_fun-type_DNA-bd_sf"/>
</dbReference>
<dbReference type="SMART" id="SM00066">
    <property type="entry name" value="GAL4"/>
    <property type="match status" value="1"/>
</dbReference>
<evidence type="ECO:0000313" key="5">
    <source>
        <dbReference type="Proteomes" id="UP000070501"/>
    </source>
</evidence>
<keyword evidence="5" id="KW-1185">Reference proteome</keyword>
<dbReference type="AlphaFoldDB" id="A0A136J0D9"/>
<accession>A0A136J0D9</accession>
<dbReference type="SUPFAM" id="SSF57701">
    <property type="entry name" value="Zn2/Cys6 DNA-binding domain"/>
    <property type="match status" value="1"/>
</dbReference>
<sequence length="574" mass="63369">MVYCGKPSRGCQMCRSRRIKCDETKPTCNQCAKSRRQCPGYKDEFDLVFRNETQATERRARKASRKSSNKDAQPQESAAEADETLNHEDLSASSQALVALPAIPVKQQADCYFVSNFVLVPAEGKGTRGFADWIKPMMRQGNVDKHLQYAFNACGMALFNNKGGSQNKLNDKALFEYTRALAATNDALRDPKTQTSDSTLAAVLLLGTYENITARRIGTLSWGSHIEGAMHIVKARGKKQLKSDVGKLLFVSVRAMVIVHAITSGQPPPMGADWWIADAARDESSTQIQRFALKAAEIRAEVARVMSTMQRTSTSTEIMMAVIRRCQQVDLDIQSWMQTRPENWQCKTVAWEDSIPNNGDYSKIDIFPGRVDMFTDLYIASVWSLARTTRMLMATTIMRCAAWIVAPVDYRTTSEYATSSRICVEMVTDIIASIPYHFGLRQQRPGWGIEGNNSGFGCGDGTDTSCLAGYFAVWPLGHIYHSDFATDNQVAWVGGRLKYIGDVLGVKYALIIRSLRLKLPSALIRRDGYSLAQQSHNILGILQGKVPPPPGTTGATSATNSALTSPTRGGQIKA</sequence>
<dbReference type="GO" id="GO:0000981">
    <property type="term" value="F:DNA-binding transcription factor activity, RNA polymerase II-specific"/>
    <property type="evidence" value="ECO:0007669"/>
    <property type="project" value="InterPro"/>
</dbReference>
<organism evidence="4 5">
    <name type="scientific">Microdochium bolleyi</name>
    <dbReference type="NCBI Taxonomy" id="196109"/>
    <lineage>
        <taxon>Eukaryota</taxon>
        <taxon>Fungi</taxon>
        <taxon>Dikarya</taxon>
        <taxon>Ascomycota</taxon>
        <taxon>Pezizomycotina</taxon>
        <taxon>Sordariomycetes</taxon>
        <taxon>Xylariomycetidae</taxon>
        <taxon>Xylariales</taxon>
        <taxon>Microdochiaceae</taxon>
        <taxon>Microdochium</taxon>
    </lineage>
</organism>
<dbReference type="InterPro" id="IPR021858">
    <property type="entry name" value="Fun_TF"/>
</dbReference>
<dbReference type="InterPro" id="IPR001138">
    <property type="entry name" value="Zn2Cys6_DnaBD"/>
</dbReference>
<dbReference type="Gene3D" id="4.10.240.10">
    <property type="entry name" value="Zn(2)-C6 fungal-type DNA-binding domain"/>
    <property type="match status" value="1"/>
</dbReference>
<dbReference type="PROSITE" id="PS50048">
    <property type="entry name" value="ZN2_CY6_FUNGAL_2"/>
    <property type="match status" value="1"/>
</dbReference>
<proteinExistence type="predicted"/>
<dbReference type="InterPro" id="IPR053175">
    <property type="entry name" value="DHMBA_Reg_Transcription_Factor"/>
</dbReference>
<dbReference type="OrthoDB" id="4314040at2759"/>
<evidence type="ECO:0000313" key="4">
    <source>
        <dbReference type="EMBL" id="KXJ90603.1"/>
    </source>
</evidence>
<feature type="region of interest" description="Disordered" evidence="2">
    <location>
        <begin position="545"/>
        <end position="574"/>
    </location>
</feature>
<evidence type="ECO:0000259" key="3">
    <source>
        <dbReference type="PROSITE" id="PS50048"/>
    </source>
</evidence>
<reference evidence="5" key="1">
    <citation type="submission" date="2016-02" db="EMBL/GenBank/DDBJ databases">
        <title>Draft genome sequence of Microdochium bolleyi, a fungal endophyte of beachgrass.</title>
        <authorList>
            <consortium name="DOE Joint Genome Institute"/>
            <person name="David A.S."/>
            <person name="May G."/>
            <person name="Haridas S."/>
            <person name="Lim J."/>
            <person name="Wang M."/>
            <person name="Labutti K."/>
            <person name="Lipzen A."/>
            <person name="Barry K."/>
            <person name="Grigoriev I.V."/>
        </authorList>
    </citation>
    <scope>NUCLEOTIDE SEQUENCE [LARGE SCALE GENOMIC DNA]</scope>
    <source>
        <strain evidence="5">J235TASD1</strain>
    </source>
</reference>
<dbReference type="STRING" id="196109.A0A136J0D9"/>
<dbReference type="Pfam" id="PF00172">
    <property type="entry name" value="Zn_clus"/>
    <property type="match status" value="1"/>
</dbReference>
<keyword evidence="1" id="KW-0539">Nucleus</keyword>
<gene>
    <name evidence="4" type="ORF">Micbo1qcDRAFT_148510</name>
</gene>
<dbReference type="CDD" id="cd00067">
    <property type="entry name" value="GAL4"/>
    <property type="match status" value="1"/>
</dbReference>
<evidence type="ECO:0000256" key="2">
    <source>
        <dbReference type="SAM" id="MobiDB-lite"/>
    </source>
</evidence>
<name>A0A136J0D9_9PEZI</name>
<feature type="region of interest" description="Disordered" evidence="2">
    <location>
        <begin position="55"/>
        <end position="86"/>
    </location>
</feature>